<comment type="caution">
    <text evidence="2">The sequence shown here is derived from an EMBL/GenBank/DDBJ whole genome shotgun (WGS) entry which is preliminary data.</text>
</comment>
<evidence type="ECO:0000313" key="3">
    <source>
        <dbReference type="EMBL" id="TFB34078.1"/>
    </source>
</evidence>
<keyword evidence="5" id="KW-1185">Reference proteome</keyword>
<dbReference type="AlphaFoldDB" id="A0A497Y195"/>
<organism evidence="2 4">
    <name type="scientific">Pedobacter alluvionis</name>
    <dbReference type="NCBI Taxonomy" id="475253"/>
    <lineage>
        <taxon>Bacteria</taxon>
        <taxon>Pseudomonadati</taxon>
        <taxon>Bacteroidota</taxon>
        <taxon>Sphingobacteriia</taxon>
        <taxon>Sphingobacteriales</taxon>
        <taxon>Sphingobacteriaceae</taxon>
        <taxon>Pedobacter</taxon>
    </lineage>
</organism>
<dbReference type="EMBL" id="RCCK01000011">
    <property type="protein sequence ID" value="RLJ76643.1"/>
    <property type="molecule type" value="Genomic_DNA"/>
</dbReference>
<feature type="transmembrane region" description="Helical" evidence="1">
    <location>
        <begin position="141"/>
        <end position="160"/>
    </location>
</feature>
<keyword evidence="1" id="KW-1133">Transmembrane helix</keyword>
<feature type="transmembrane region" description="Helical" evidence="1">
    <location>
        <begin position="12"/>
        <end position="32"/>
    </location>
</feature>
<sequence>MFKNLWITNKILFFSILLTSILFFKVLVMSVITYQELTLNRGVVSEIRLDKEGRRTYLRFRLQSHNDLFYQVYRGKFFDVNLNKLQKLDTISFYTADEKFSPPPLINKSNQRGFYYYPIFNINNQKSILDIFLYEYTRTSISNTIMLIAIISCIVCLFPILMITKWPNKILILIIELSFIWLMV</sequence>
<dbReference type="Proteomes" id="UP000297429">
    <property type="component" value="Unassembled WGS sequence"/>
</dbReference>
<evidence type="ECO:0000313" key="5">
    <source>
        <dbReference type="Proteomes" id="UP000297429"/>
    </source>
</evidence>
<keyword evidence="1" id="KW-0812">Transmembrane</keyword>
<evidence type="ECO:0000313" key="2">
    <source>
        <dbReference type="EMBL" id="RLJ76643.1"/>
    </source>
</evidence>
<reference evidence="2 4" key="1">
    <citation type="submission" date="2018-10" db="EMBL/GenBank/DDBJ databases">
        <title>Genomic Encyclopedia of Archaeal and Bacterial Type Strains, Phase II (KMG-II): from individual species to whole genera.</title>
        <authorList>
            <person name="Goeker M."/>
        </authorList>
    </citation>
    <scope>NUCLEOTIDE SEQUENCE [LARGE SCALE GENOMIC DNA]</scope>
    <source>
        <strain evidence="2 4">DSM 19624</strain>
    </source>
</reference>
<evidence type="ECO:0000256" key="1">
    <source>
        <dbReference type="SAM" id="Phobius"/>
    </source>
</evidence>
<reference evidence="3 5" key="2">
    <citation type="submission" date="2019-03" db="EMBL/GenBank/DDBJ databases">
        <authorList>
            <person name="He R.-H."/>
        </authorList>
    </citation>
    <scope>NUCLEOTIDE SEQUENCE [LARGE SCALE GENOMIC DNA]</scope>
    <source>
        <strain evidence="3 5">DSM 19624</strain>
    </source>
</reference>
<name>A0A497Y195_9SPHI</name>
<proteinExistence type="predicted"/>
<accession>A0A497Y195</accession>
<protein>
    <submittedName>
        <fullName evidence="2">Uncharacterized protein</fullName>
    </submittedName>
</protein>
<gene>
    <name evidence="2" type="ORF">BCL90_1686</name>
    <name evidence="3" type="ORF">E3V97_08555</name>
</gene>
<dbReference type="Proteomes" id="UP000273898">
    <property type="component" value="Unassembled WGS sequence"/>
</dbReference>
<keyword evidence="1" id="KW-0472">Membrane</keyword>
<dbReference type="EMBL" id="SOPX01000001">
    <property type="protein sequence ID" value="TFB34078.1"/>
    <property type="molecule type" value="Genomic_DNA"/>
</dbReference>
<evidence type="ECO:0000313" key="4">
    <source>
        <dbReference type="Proteomes" id="UP000273898"/>
    </source>
</evidence>